<organism evidence="2 3">
    <name type="scientific">Purpureocillium lavendulum</name>
    <dbReference type="NCBI Taxonomy" id="1247861"/>
    <lineage>
        <taxon>Eukaryota</taxon>
        <taxon>Fungi</taxon>
        <taxon>Dikarya</taxon>
        <taxon>Ascomycota</taxon>
        <taxon>Pezizomycotina</taxon>
        <taxon>Sordariomycetes</taxon>
        <taxon>Hypocreomycetidae</taxon>
        <taxon>Hypocreales</taxon>
        <taxon>Ophiocordycipitaceae</taxon>
        <taxon>Purpureocillium</taxon>
    </lineage>
</organism>
<dbReference type="AlphaFoldDB" id="A0AB34G323"/>
<feature type="chain" id="PRO_5044196735" evidence="1">
    <location>
        <begin position="20"/>
        <end position="128"/>
    </location>
</feature>
<comment type="caution">
    <text evidence="2">The sequence shown here is derived from an EMBL/GenBank/DDBJ whole genome shotgun (WGS) entry which is preliminary data.</text>
</comment>
<keyword evidence="1" id="KW-0732">Signal</keyword>
<evidence type="ECO:0000313" key="2">
    <source>
        <dbReference type="EMBL" id="KAJ6446022.1"/>
    </source>
</evidence>
<feature type="signal peptide" evidence="1">
    <location>
        <begin position="1"/>
        <end position="19"/>
    </location>
</feature>
<protein>
    <submittedName>
        <fullName evidence="2">Uncharacterized protein</fullName>
    </submittedName>
</protein>
<evidence type="ECO:0000313" key="3">
    <source>
        <dbReference type="Proteomes" id="UP001163105"/>
    </source>
</evidence>
<dbReference type="Proteomes" id="UP001163105">
    <property type="component" value="Unassembled WGS sequence"/>
</dbReference>
<name>A0AB34G323_9HYPO</name>
<proteinExistence type="predicted"/>
<sequence>MNLPGVLWLAGLSVPGVFAVGMSSTSGGNTFAAETEEAAKARAQELDQGILRGECIPGRDADMCRYGSWAAVYNLNDEWHVKNARKHFAACGGKSRCGGEARCFRKGVSGEVVCGPTAVRAELGLSAK</sequence>
<keyword evidence="3" id="KW-1185">Reference proteome</keyword>
<evidence type="ECO:0000256" key="1">
    <source>
        <dbReference type="SAM" id="SignalP"/>
    </source>
</evidence>
<accession>A0AB34G323</accession>
<gene>
    <name evidence="2" type="ORF">O9K51_00789</name>
</gene>
<reference evidence="2" key="1">
    <citation type="submission" date="2023-01" db="EMBL/GenBank/DDBJ databases">
        <title>The growth and conidiation of Purpureocillium lavendulum are regulated by nitrogen source and histone H3K14 acetylation.</title>
        <authorList>
            <person name="Tang P."/>
            <person name="Han J."/>
            <person name="Zhang C."/>
            <person name="Tang P."/>
            <person name="Qi F."/>
            <person name="Zhang K."/>
            <person name="Liang L."/>
        </authorList>
    </citation>
    <scope>NUCLEOTIDE SEQUENCE</scope>
    <source>
        <strain evidence="2">YMF1.00683</strain>
    </source>
</reference>
<dbReference type="EMBL" id="JAQHRD010000001">
    <property type="protein sequence ID" value="KAJ6446022.1"/>
    <property type="molecule type" value="Genomic_DNA"/>
</dbReference>